<feature type="binding site" evidence="11">
    <location>
        <begin position="40"/>
        <end position="45"/>
    </location>
    <ligand>
        <name>ATP</name>
        <dbReference type="ChEBI" id="CHEBI:30616"/>
    </ligand>
</feature>
<evidence type="ECO:0000256" key="9">
    <source>
        <dbReference type="ARBA" id="ARBA00023141"/>
    </source>
</evidence>
<accession>A0A4R3VGA4</accession>
<organism evidence="13 14">
    <name type="scientific">Paracandidimonas soli</name>
    <dbReference type="NCBI Taxonomy" id="1917182"/>
    <lineage>
        <taxon>Bacteria</taxon>
        <taxon>Pseudomonadati</taxon>
        <taxon>Pseudomonadota</taxon>
        <taxon>Betaproteobacteria</taxon>
        <taxon>Burkholderiales</taxon>
        <taxon>Alcaligenaceae</taxon>
        <taxon>Paracandidimonas</taxon>
    </lineage>
</organism>
<dbReference type="OrthoDB" id="9800332at2"/>
<dbReference type="GO" id="GO:0005524">
    <property type="term" value="F:ATP binding"/>
    <property type="evidence" value="ECO:0007669"/>
    <property type="project" value="UniProtKB-UniRule"/>
</dbReference>
<sequence>MSESSHCQDDFEEPDSTADAAHPASARRDGRPIFLIGMMGAGKTTIGRILARCLGREFVDLDHALEAKCGVRIALIFEIEGEEGFRRRETAQLDECSLKPGIVLATGGGAVLAPENRRLLKERGTVIYLRADADELFRRLERDRTRPLLQTPDPRARIRELLALREPLYEEAADLVLDSGTMTAAQAARALVNKLETTETLS</sequence>
<dbReference type="Gene3D" id="3.40.50.300">
    <property type="entry name" value="P-loop containing nucleotide triphosphate hydrolases"/>
    <property type="match status" value="1"/>
</dbReference>
<comment type="cofactor">
    <cofactor evidence="11">
        <name>Mg(2+)</name>
        <dbReference type="ChEBI" id="CHEBI:18420"/>
    </cofactor>
    <text evidence="11">Binds 1 Mg(2+) ion per subunit.</text>
</comment>
<evidence type="ECO:0000313" key="14">
    <source>
        <dbReference type="Proteomes" id="UP000294692"/>
    </source>
</evidence>
<evidence type="ECO:0000256" key="6">
    <source>
        <dbReference type="ARBA" id="ARBA00022741"/>
    </source>
</evidence>
<evidence type="ECO:0000256" key="2">
    <source>
        <dbReference type="ARBA" id="ARBA00006997"/>
    </source>
</evidence>
<evidence type="ECO:0000256" key="12">
    <source>
        <dbReference type="SAM" id="MobiDB-lite"/>
    </source>
</evidence>
<dbReference type="GO" id="GO:0000287">
    <property type="term" value="F:magnesium ion binding"/>
    <property type="evidence" value="ECO:0007669"/>
    <property type="project" value="UniProtKB-UniRule"/>
</dbReference>
<dbReference type="GO" id="GO:0004765">
    <property type="term" value="F:shikimate kinase activity"/>
    <property type="evidence" value="ECO:0007669"/>
    <property type="project" value="UniProtKB-UniRule"/>
</dbReference>
<evidence type="ECO:0000256" key="5">
    <source>
        <dbReference type="ARBA" id="ARBA00022679"/>
    </source>
</evidence>
<dbReference type="HAMAP" id="MF_00109">
    <property type="entry name" value="Shikimate_kinase"/>
    <property type="match status" value="1"/>
</dbReference>
<dbReference type="GO" id="GO:0009423">
    <property type="term" value="P:chorismate biosynthetic process"/>
    <property type="evidence" value="ECO:0007669"/>
    <property type="project" value="UniProtKB-UniRule"/>
</dbReference>
<comment type="function">
    <text evidence="11">Catalyzes the specific phosphorylation of the 3-hydroxyl group of shikimic acid using ATP as a cosubstrate.</text>
</comment>
<dbReference type="PANTHER" id="PTHR21087">
    <property type="entry name" value="SHIKIMATE KINASE"/>
    <property type="match status" value="1"/>
</dbReference>
<keyword evidence="8 11" id="KW-0067">ATP-binding</keyword>
<name>A0A4R3VGA4_9BURK</name>
<evidence type="ECO:0000256" key="8">
    <source>
        <dbReference type="ARBA" id="ARBA00022840"/>
    </source>
</evidence>
<dbReference type="InterPro" id="IPR000623">
    <property type="entry name" value="Shikimate_kinase/TSH1"/>
</dbReference>
<dbReference type="UniPathway" id="UPA00053">
    <property type="reaction ID" value="UER00088"/>
</dbReference>
<dbReference type="CDD" id="cd00464">
    <property type="entry name" value="SK"/>
    <property type="match status" value="1"/>
</dbReference>
<keyword evidence="7 11" id="KW-0418">Kinase</keyword>
<evidence type="ECO:0000313" key="13">
    <source>
        <dbReference type="EMBL" id="TCV02729.1"/>
    </source>
</evidence>
<dbReference type="PANTHER" id="PTHR21087:SF16">
    <property type="entry name" value="SHIKIMATE KINASE 1, CHLOROPLASTIC"/>
    <property type="match status" value="1"/>
</dbReference>
<comment type="pathway">
    <text evidence="1 11">Metabolic intermediate biosynthesis; chorismate biosynthesis; chorismate from D-erythrose 4-phosphate and phosphoenolpyruvate: step 5/7.</text>
</comment>
<keyword evidence="6 11" id="KW-0547">Nucleotide-binding</keyword>
<dbReference type="GO" id="GO:0009073">
    <property type="term" value="P:aromatic amino acid family biosynthetic process"/>
    <property type="evidence" value="ECO:0007669"/>
    <property type="project" value="UniProtKB-KW"/>
</dbReference>
<feature type="binding site" evidence="11">
    <location>
        <position position="62"/>
    </location>
    <ligand>
        <name>substrate</name>
    </ligand>
</feature>
<comment type="subunit">
    <text evidence="11">Monomer.</text>
</comment>
<comment type="similarity">
    <text evidence="2 11">Belongs to the shikimate kinase family.</text>
</comment>
<keyword evidence="4 11" id="KW-0028">Amino-acid biosynthesis</keyword>
<dbReference type="Pfam" id="PF01202">
    <property type="entry name" value="SKI"/>
    <property type="match status" value="1"/>
</dbReference>
<evidence type="ECO:0000256" key="4">
    <source>
        <dbReference type="ARBA" id="ARBA00022605"/>
    </source>
</evidence>
<dbReference type="AlphaFoldDB" id="A0A4R3VGA4"/>
<dbReference type="Proteomes" id="UP000294692">
    <property type="component" value="Unassembled WGS sequence"/>
</dbReference>
<keyword evidence="9 11" id="KW-0057">Aromatic amino acid biosynthesis</keyword>
<dbReference type="EC" id="2.7.1.71" evidence="3 11"/>
<reference evidence="13 14" key="1">
    <citation type="submission" date="2019-03" db="EMBL/GenBank/DDBJ databases">
        <title>Genomic Encyclopedia of Type Strains, Phase IV (KMG-IV): sequencing the most valuable type-strain genomes for metagenomic binning, comparative biology and taxonomic classification.</title>
        <authorList>
            <person name="Goeker M."/>
        </authorList>
    </citation>
    <scope>NUCLEOTIDE SEQUENCE [LARGE SCALE GENOMIC DNA]</scope>
    <source>
        <strain evidence="13 14">DSM 100048</strain>
    </source>
</reference>
<dbReference type="EMBL" id="SMBX01000001">
    <property type="protein sequence ID" value="TCV02729.1"/>
    <property type="molecule type" value="Genomic_DNA"/>
</dbReference>
<dbReference type="RefSeq" id="WP_132472537.1">
    <property type="nucleotide sequence ID" value="NZ_JBHRVM010000001.1"/>
</dbReference>
<dbReference type="GO" id="GO:0005829">
    <property type="term" value="C:cytosol"/>
    <property type="evidence" value="ECO:0007669"/>
    <property type="project" value="TreeGrafter"/>
</dbReference>
<dbReference type="SUPFAM" id="SSF52540">
    <property type="entry name" value="P-loop containing nucleoside triphosphate hydrolases"/>
    <property type="match status" value="1"/>
</dbReference>
<evidence type="ECO:0000256" key="7">
    <source>
        <dbReference type="ARBA" id="ARBA00022777"/>
    </source>
</evidence>
<protein>
    <recommendedName>
        <fullName evidence="3 11">Shikimate kinase</fullName>
        <shortName evidence="11">SK</shortName>
        <ecNumber evidence="3 11">2.7.1.71</ecNumber>
    </recommendedName>
</protein>
<evidence type="ECO:0000256" key="1">
    <source>
        <dbReference type="ARBA" id="ARBA00004842"/>
    </source>
</evidence>
<dbReference type="GO" id="GO:0008652">
    <property type="term" value="P:amino acid biosynthetic process"/>
    <property type="evidence" value="ECO:0007669"/>
    <property type="project" value="UniProtKB-KW"/>
</dbReference>
<feature type="binding site" evidence="11">
    <location>
        <position position="146"/>
    </location>
    <ligand>
        <name>ATP</name>
        <dbReference type="ChEBI" id="CHEBI:30616"/>
    </ligand>
</feature>
<dbReference type="PROSITE" id="PS01128">
    <property type="entry name" value="SHIKIMATE_KINASE"/>
    <property type="match status" value="1"/>
</dbReference>
<comment type="caution">
    <text evidence="11">Lacks conserved residue(s) required for the propagation of feature annotation.</text>
</comment>
<proteinExistence type="inferred from homology"/>
<evidence type="ECO:0000256" key="11">
    <source>
        <dbReference type="HAMAP-Rule" id="MF_00109"/>
    </source>
</evidence>
<keyword evidence="5 11" id="KW-0808">Transferase</keyword>
<dbReference type="InterPro" id="IPR031322">
    <property type="entry name" value="Shikimate/glucono_kinase"/>
</dbReference>
<feature type="binding site" evidence="11">
    <location>
        <position position="86"/>
    </location>
    <ligand>
        <name>substrate</name>
    </ligand>
</feature>
<keyword evidence="11" id="KW-0460">Magnesium</keyword>
<feature type="binding site" evidence="11">
    <location>
        <position position="165"/>
    </location>
    <ligand>
        <name>substrate</name>
    </ligand>
</feature>
<keyword evidence="11" id="KW-0963">Cytoplasm</keyword>
<comment type="catalytic activity">
    <reaction evidence="10 11">
        <text>shikimate + ATP = 3-phosphoshikimate + ADP + H(+)</text>
        <dbReference type="Rhea" id="RHEA:13121"/>
        <dbReference type="ChEBI" id="CHEBI:15378"/>
        <dbReference type="ChEBI" id="CHEBI:30616"/>
        <dbReference type="ChEBI" id="CHEBI:36208"/>
        <dbReference type="ChEBI" id="CHEBI:145989"/>
        <dbReference type="ChEBI" id="CHEBI:456216"/>
        <dbReference type="EC" id="2.7.1.71"/>
    </reaction>
</comment>
<gene>
    <name evidence="11" type="primary">aroK</name>
    <name evidence="13" type="ORF">EV686_101186</name>
</gene>
<keyword evidence="11" id="KW-0479">Metal-binding</keyword>
<comment type="subcellular location">
    <subcellularLocation>
        <location evidence="11">Cytoplasm</location>
    </subcellularLocation>
</comment>
<feature type="binding site" evidence="11">
    <location>
        <position position="44"/>
    </location>
    <ligand>
        <name>Mg(2+)</name>
        <dbReference type="ChEBI" id="CHEBI:18420"/>
    </ligand>
</feature>
<dbReference type="InterPro" id="IPR023000">
    <property type="entry name" value="Shikimate_kinase_CS"/>
</dbReference>
<feature type="binding site" evidence="11">
    <location>
        <position position="108"/>
    </location>
    <ligand>
        <name>substrate</name>
    </ligand>
</feature>
<keyword evidence="14" id="KW-1185">Reference proteome</keyword>
<dbReference type="PRINTS" id="PR01100">
    <property type="entry name" value="SHIKIMTKNASE"/>
</dbReference>
<evidence type="ECO:0000256" key="10">
    <source>
        <dbReference type="ARBA" id="ARBA00048567"/>
    </source>
</evidence>
<evidence type="ECO:0000256" key="3">
    <source>
        <dbReference type="ARBA" id="ARBA00012154"/>
    </source>
</evidence>
<feature type="region of interest" description="Disordered" evidence="12">
    <location>
        <begin position="1"/>
        <end position="25"/>
    </location>
</feature>
<comment type="caution">
    <text evidence="13">The sequence shown here is derived from an EMBL/GenBank/DDBJ whole genome shotgun (WGS) entry which is preliminary data.</text>
</comment>
<dbReference type="InterPro" id="IPR027417">
    <property type="entry name" value="P-loop_NTPase"/>
</dbReference>